<evidence type="ECO:0000313" key="3">
    <source>
        <dbReference type="Proteomes" id="UP000772434"/>
    </source>
</evidence>
<evidence type="ECO:0000313" key="2">
    <source>
        <dbReference type="EMBL" id="KAF9064133.1"/>
    </source>
</evidence>
<sequence length="450" mass="49891">MAQGQTKTTSRGYDRLLAAAQVQGLSQQKPWWYRVKRRAAALKLTSVEKAARRKRRNEQKELYRTLIQEVQGLVQEKASEICEQIGKHSVRHIMDNIFQVPRLNAKKKKAVRFNAFVSLEMERINKEFVDGEPRRKIHKCMGEISASWAKLTTEEQIQLTEDRLNVLQDQRENHTIGCHNVALAAFHDTRSTFDNISQELDRLTMRTGNEEFLVVVRSNLAHYNIPLVCTTKGYMISGVQGIVQNHAQRHLSQKKEVAALIKSKLDECVGKQKVPRMMYTNFAEHITRNFRVRVKNWPLDTFKSPSDLAPPPKFSYSPTPGTQANGAKGPEVTRRSNNEGQTSPAQEHGAPGSDCPPTDLSNPTPASAVTLPSLAPGGASLAASSHAGAGHAPDGFVNSYAVSGVNRKVVHAKERKRKQRKDAGVPQKKRRTGVNGEAGSGKPAQPSGST</sequence>
<reference evidence="2" key="1">
    <citation type="submission" date="2020-11" db="EMBL/GenBank/DDBJ databases">
        <authorList>
            <consortium name="DOE Joint Genome Institute"/>
            <person name="Ahrendt S."/>
            <person name="Riley R."/>
            <person name="Andreopoulos W."/>
            <person name="Labutti K."/>
            <person name="Pangilinan J."/>
            <person name="Ruiz-Duenas F.J."/>
            <person name="Barrasa J.M."/>
            <person name="Sanchez-Garcia M."/>
            <person name="Camarero S."/>
            <person name="Miyauchi S."/>
            <person name="Serrano A."/>
            <person name="Linde D."/>
            <person name="Babiker R."/>
            <person name="Drula E."/>
            <person name="Ayuso-Fernandez I."/>
            <person name="Pacheco R."/>
            <person name="Padilla G."/>
            <person name="Ferreira P."/>
            <person name="Barriuso J."/>
            <person name="Kellner H."/>
            <person name="Castanera R."/>
            <person name="Alfaro M."/>
            <person name="Ramirez L."/>
            <person name="Pisabarro A.G."/>
            <person name="Kuo A."/>
            <person name="Tritt A."/>
            <person name="Lipzen A."/>
            <person name="He G."/>
            <person name="Yan M."/>
            <person name="Ng V."/>
            <person name="Cullen D."/>
            <person name="Martin F."/>
            <person name="Rosso M.-N."/>
            <person name="Henrissat B."/>
            <person name="Hibbett D."/>
            <person name="Martinez A.T."/>
            <person name="Grigoriev I.V."/>
        </authorList>
    </citation>
    <scope>NUCLEOTIDE SEQUENCE</scope>
    <source>
        <strain evidence="2">AH 40177</strain>
    </source>
</reference>
<feature type="compositionally biased region" description="Low complexity" evidence="1">
    <location>
        <begin position="379"/>
        <end position="393"/>
    </location>
</feature>
<accession>A0A9P5PHS6</accession>
<feature type="compositionally biased region" description="Polar residues" evidence="1">
    <location>
        <begin position="316"/>
        <end position="325"/>
    </location>
</feature>
<feature type="region of interest" description="Disordered" evidence="1">
    <location>
        <begin position="302"/>
        <end position="372"/>
    </location>
</feature>
<keyword evidence="3" id="KW-1185">Reference proteome</keyword>
<protein>
    <submittedName>
        <fullName evidence="2">Uncharacterized protein</fullName>
    </submittedName>
</protein>
<dbReference type="EMBL" id="JADNRY010000130">
    <property type="protein sequence ID" value="KAF9064133.1"/>
    <property type="molecule type" value="Genomic_DNA"/>
</dbReference>
<proteinExistence type="predicted"/>
<dbReference type="OrthoDB" id="3033638at2759"/>
<feature type="region of interest" description="Disordered" evidence="1">
    <location>
        <begin position="379"/>
        <end position="398"/>
    </location>
</feature>
<evidence type="ECO:0000256" key="1">
    <source>
        <dbReference type="SAM" id="MobiDB-lite"/>
    </source>
</evidence>
<comment type="caution">
    <text evidence="2">The sequence shown here is derived from an EMBL/GenBank/DDBJ whole genome shotgun (WGS) entry which is preliminary data.</text>
</comment>
<dbReference type="AlphaFoldDB" id="A0A9P5PHS6"/>
<dbReference type="Proteomes" id="UP000772434">
    <property type="component" value="Unassembled WGS sequence"/>
</dbReference>
<feature type="compositionally biased region" description="Basic residues" evidence="1">
    <location>
        <begin position="408"/>
        <end position="420"/>
    </location>
</feature>
<name>A0A9P5PHS6_9AGAR</name>
<gene>
    <name evidence="2" type="ORF">BDP27DRAFT_1426158</name>
</gene>
<organism evidence="2 3">
    <name type="scientific">Rhodocollybia butyracea</name>
    <dbReference type="NCBI Taxonomy" id="206335"/>
    <lineage>
        <taxon>Eukaryota</taxon>
        <taxon>Fungi</taxon>
        <taxon>Dikarya</taxon>
        <taxon>Basidiomycota</taxon>
        <taxon>Agaricomycotina</taxon>
        <taxon>Agaricomycetes</taxon>
        <taxon>Agaricomycetidae</taxon>
        <taxon>Agaricales</taxon>
        <taxon>Marasmiineae</taxon>
        <taxon>Omphalotaceae</taxon>
        <taxon>Rhodocollybia</taxon>
    </lineage>
</organism>
<feature type="region of interest" description="Disordered" evidence="1">
    <location>
        <begin position="408"/>
        <end position="450"/>
    </location>
</feature>